<reference evidence="1 2" key="1">
    <citation type="submission" date="2016-07" db="EMBL/GenBank/DDBJ databases">
        <title>Pervasive Adenine N6-methylation of Active Genes in Fungi.</title>
        <authorList>
            <consortium name="DOE Joint Genome Institute"/>
            <person name="Mondo S.J."/>
            <person name="Dannebaum R.O."/>
            <person name="Kuo R.C."/>
            <person name="Labutti K."/>
            <person name="Haridas S."/>
            <person name="Kuo A."/>
            <person name="Salamov A."/>
            <person name="Ahrendt S.R."/>
            <person name="Lipzen A."/>
            <person name="Sullivan W."/>
            <person name="Andreopoulos W.B."/>
            <person name="Clum A."/>
            <person name="Lindquist E."/>
            <person name="Daum C."/>
            <person name="Ramamoorthy G.K."/>
            <person name="Gryganskyi A."/>
            <person name="Culley D."/>
            <person name="Magnuson J.K."/>
            <person name="James T.Y."/>
            <person name="O'Malley M.A."/>
            <person name="Stajich J.E."/>
            <person name="Spatafora J.W."/>
            <person name="Visel A."/>
            <person name="Grigoriev I.V."/>
        </authorList>
    </citation>
    <scope>NUCLEOTIDE SEQUENCE [LARGE SCALE GENOMIC DNA]</scope>
    <source>
        <strain evidence="1 2">ATCC 12442</strain>
    </source>
</reference>
<dbReference type="AlphaFoldDB" id="A0A1Y1VX51"/>
<keyword evidence="2" id="KW-1185">Reference proteome</keyword>
<dbReference type="EMBL" id="MCFD01000020">
    <property type="protein sequence ID" value="ORX65878.1"/>
    <property type="molecule type" value="Genomic_DNA"/>
</dbReference>
<dbReference type="Proteomes" id="UP000193922">
    <property type="component" value="Unassembled WGS sequence"/>
</dbReference>
<gene>
    <name evidence="1" type="ORF">DL89DRAFT_93269</name>
</gene>
<sequence length="90" mass="10198">MHLRLFKAKRPRLLCSACVYIPRFTETRGRRRRRERIAEAGAKQQQQGPARLPLRTLPVCDGAAGVAECWRCGVLPRVPAAPQNDVYVGW</sequence>
<accession>A0A1Y1VX51</accession>
<proteinExistence type="predicted"/>
<dbReference type="GeneID" id="63808923"/>
<protein>
    <submittedName>
        <fullName evidence="1">Uncharacterized protein</fullName>
    </submittedName>
</protein>
<name>A0A1Y1VX51_9FUNG</name>
<comment type="caution">
    <text evidence="1">The sequence shown here is derived from an EMBL/GenBank/DDBJ whole genome shotgun (WGS) entry which is preliminary data.</text>
</comment>
<evidence type="ECO:0000313" key="2">
    <source>
        <dbReference type="Proteomes" id="UP000193922"/>
    </source>
</evidence>
<evidence type="ECO:0000313" key="1">
    <source>
        <dbReference type="EMBL" id="ORX65878.1"/>
    </source>
</evidence>
<organism evidence="1 2">
    <name type="scientific">Linderina pennispora</name>
    <dbReference type="NCBI Taxonomy" id="61395"/>
    <lineage>
        <taxon>Eukaryota</taxon>
        <taxon>Fungi</taxon>
        <taxon>Fungi incertae sedis</taxon>
        <taxon>Zoopagomycota</taxon>
        <taxon>Kickxellomycotina</taxon>
        <taxon>Kickxellomycetes</taxon>
        <taxon>Kickxellales</taxon>
        <taxon>Kickxellaceae</taxon>
        <taxon>Linderina</taxon>
    </lineage>
</organism>
<dbReference type="RefSeq" id="XP_040739961.1">
    <property type="nucleotide sequence ID" value="XM_040892275.1"/>
</dbReference>